<accession>A0ABR7KWI4</accession>
<protein>
    <submittedName>
        <fullName evidence="1">Glycoside hydrolase family 99-like domain-containing protein</fullName>
    </submittedName>
</protein>
<sequence length="338" mass="37907">MLFLGCKKEDQHLPPDFNYPIPAVQITENVNVGAYYTSYTAADWAKKYTYTPLQGEYNSLLPAPMDQNRQWADLAGLDFFIFNWNGTASSNPLLSSFVTDRKSKVKMVINYNIAHLSVSNTAPLTGGKLITMISELNSLATTHFSKDYYFQINGKPVILITPLNLAASATTSVNYTTVIPEVRAALKASGFDVYIVGEITSGWLPPQRYAQAAKAVDAVNLSNWSTSNYDQSVFFNAYSDQNWKNWTDSTSSWKVDFVPCIFPGFNDKVSTPASKLYNLGRTADFYNDYCSVAKSNMSAKRLVIINSWNNFQMGTSLEPTKEYGTSYLEMTRKQFKIN</sequence>
<comment type="caution">
    <text evidence="1">The sequence shown here is derived from an EMBL/GenBank/DDBJ whole genome shotgun (WGS) entry which is preliminary data.</text>
</comment>
<name>A0ABR7KWI4_9SPHI</name>
<proteinExistence type="predicted"/>
<dbReference type="CDD" id="cd11578">
    <property type="entry name" value="GH99_GH71_like_1"/>
    <property type="match status" value="1"/>
</dbReference>
<evidence type="ECO:0000313" key="2">
    <source>
        <dbReference type="Proteomes" id="UP000652755"/>
    </source>
</evidence>
<dbReference type="Proteomes" id="UP000652755">
    <property type="component" value="Unassembled WGS sequence"/>
</dbReference>
<dbReference type="InterPro" id="IPR032719">
    <property type="entry name" value="WbsX"/>
</dbReference>
<organism evidence="1 2">
    <name type="scientific">Pedobacter fastidiosus</name>
    <dbReference type="NCBI Taxonomy" id="2765361"/>
    <lineage>
        <taxon>Bacteria</taxon>
        <taxon>Pseudomonadati</taxon>
        <taxon>Bacteroidota</taxon>
        <taxon>Sphingobacteriia</taxon>
        <taxon>Sphingobacteriales</taxon>
        <taxon>Sphingobacteriaceae</taxon>
        <taxon>Pedobacter</taxon>
    </lineage>
</organism>
<dbReference type="Pfam" id="PF14307">
    <property type="entry name" value="Glyco_tran_WbsX"/>
    <property type="match status" value="1"/>
</dbReference>
<reference evidence="1 2" key="1">
    <citation type="submission" date="2020-08" db="EMBL/GenBank/DDBJ databases">
        <authorList>
            <person name="Sun Q."/>
            <person name="Inoue M."/>
        </authorList>
    </citation>
    <scope>NUCLEOTIDE SEQUENCE [LARGE SCALE GENOMIC DNA]</scope>
    <source>
        <strain evidence="1 2">CCM 8938</strain>
    </source>
</reference>
<keyword evidence="2" id="KW-1185">Reference proteome</keyword>
<gene>
    <name evidence="1" type="ORF">H7U22_18835</name>
</gene>
<dbReference type="EMBL" id="JACRYL010000021">
    <property type="protein sequence ID" value="MBC6112484.1"/>
    <property type="molecule type" value="Genomic_DNA"/>
</dbReference>
<evidence type="ECO:0000313" key="1">
    <source>
        <dbReference type="EMBL" id="MBC6112484.1"/>
    </source>
</evidence>
<dbReference type="Gene3D" id="3.20.20.80">
    <property type="entry name" value="Glycosidases"/>
    <property type="match status" value="1"/>
</dbReference>